<evidence type="ECO:0000313" key="11">
    <source>
        <dbReference type="Proteomes" id="UP000515204"/>
    </source>
</evidence>
<keyword evidence="5" id="KW-0552">Olfaction</keyword>
<dbReference type="GO" id="GO:0007165">
    <property type="term" value="P:signal transduction"/>
    <property type="evidence" value="ECO:0007669"/>
    <property type="project" value="UniProtKB-KW"/>
</dbReference>
<keyword evidence="8" id="KW-0675">Receptor</keyword>
<evidence type="ECO:0000256" key="2">
    <source>
        <dbReference type="ARBA" id="ARBA00022475"/>
    </source>
</evidence>
<keyword evidence="11" id="KW-1185">Reference proteome</keyword>
<name>A0A6P3X9L8_DINQU</name>
<dbReference type="RefSeq" id="XP_014475086.1">
    <property type="nucleotide sequence ID" value="XM_014619600.1"/>
</dbReference>
<keyword evidence="7 10" id="KW-0472">Membrane</keyword>
<dbReference type="OrthoDB" id="7548151at2759"/>
<gene>
    <name evidence="12" type="primary">LOC106744665</name>
</gene>
<evidence type="ECO:0000256" key="6">
    <source>
        <dbReference type="ARBA" id="ARBA00022989"/>
    </source>
</evidence>
<dbReference type="GeneID" id="106744665"/>
<evidence type="ECO:0000256" key="4">
    <source>
        <dbReference type="ARBA" id="ARBA00022692"/>
    </source>
</evidence>
<dbReference type="GO" id="GO:0005886">
    <property type="term" value="C:plasma membrane"/>
    <property type="evidence" value="ECO:0007669"/>
    <property type="project" value="UniProtKB-SubCell"/>
</dbReference>
<evidence type="ECO:0000256" key="7">
    <source>
        <dbReference type="ARBA" id="ARBA00023136"/>
    </source>
</evidence>
<dbReference type="AlphaFoldDB" id="A0A6P3X9L8"/>
<reference evidence="12" key="1">
    <citation type="submission" date="2025-08" db="UniProtKB">
        <authorList>
            <consortium name="RefSeq"/>
        </authorList>
    </citation>
    <scope>IDENTIFICATION</scope>
</reference>
<keyword evidence="6 10" id="KW-1133">Transmembrane helix</keyword>
<feature type="transmembrane region" description="Helical" evidence="10">
    <location>
        <begin position="101"/>
        <end position="123"/>
    </location>
</feature>
<evidence type="ECO:0000256" key="1">
    <source>
        <dbReference type="ARBA" id="ARBA00004651"/>
    </source>
</evidence>
<organism evidence="11 12">
    <name type="scientific">Dinoponera quadriceps</name>
    <name type="common">South American ant</name>
    <dbReference type="NCBI Taxonomy" id="609295"/>
    <lineage>
        <taxon>Eukaryota</taxon>
        <taxon>Metazoa</taxon>
        <taxon>Ecdysozoa</taxon>
        <taxon>Arthropoda</taxon>
        <taxon>Hexapoda</taxon>
        <taxon>Insecta</taxon>
        <taxon>Pterygota</taxon>
        <taxon>Neoptera</taxon>
        <taxon>Endopterygota</taxon>
        <taxon>Hymenoptera</taxon>
        <taxon>Apocrita</taxon>
        <taxon>Aculeata</taxon>
        <taxon>Formicoidea</taxon>
        <taxon>Formicidae</taxon>
        <taxon>Ponerinae</taxon>
        <taxon>Ponerini</taxon>
        <taxon>Dinoponera</taxon>
    </lineage>
</organism>
<evidence type="ECO:0000256" key="8">
    <source>
        <dbReference type="ARBA" id="ARBA00023170"/>
    </source>
</evidence>
<evidence type="ECO:0000256" key="10">
    <source>
        <dbReference type="SAM" id="Phobius"/>
    </source>
</evidence>
<dbReference type="GO" id="GO:0004984">
    <property type="term" value="F:olfactory receptor activity"/>
    <property type="evidence" value="ECO:0007669"/>
    <property type="project" value="InterPro"/>
</dbReference>
<comment type="subcellular location">
    <subcellularLocation>
        <location evidence="1">Cell membrane</location>
        <topology evidence="1">Multi-pass membrane protein</topology>
    </subcellularLocation>
</comment>
<sequence length="193" mass="22616">MYKLLPTNATYSAKFLYRLEHVCDVDKYFDLLMLHSFVSVFYIVAVPIAVDTLFILCIQHVCALFEVIHVLARFHFVCLIVLHTVFKFIMVEVQFDEIVRIAAASLAQLLHIYYLSWMCQLLLDQSSGLHEVIYSCNWYLFSMRSRQLLRFMLLRSTKLCQIKAGKMYVMSMENFSSILQVSISYFTMLTSLQ</sequence>
<protein>
    <submittedName>
        <fullName evidence="12">Odorant receptor 13a-like</fullName>
    </submittedName>
</protein>
<feature type="transmembrane region" description="Helical" evidence="10">
    <location>
        <begin position="37"/>
        <end position="58"/>
    </location>
</feature>
<evidence type="ECO:0000313" key="12">
    <source>
        <dbReference type="RefSeq" id="XP_014475086.1"/>
    </source>
</evidence>
<dbReference type="GO" id="GO:0005549">
    <property type="term" value="F:odorant binding"/>
    <property type="evidence" value="ECO:0007669"/>
    <property type="project" value="InterPro"/>
</dbReference>
<accession>A0A6P3X9L8</accession>
<dbReference type="Proteomes" id="UP000515204">
    <property type="component" value="Unplaced"/>
</dbReference>
<evidence type="ECO:0000256" key="9">
    <source>
        <dbReference type="ARBA" id="ARBA00023224"/>
    </source>
</evidence>
<dbReference type="InterPro" id="IPR004117">
    <property type="entry name" value="7tm6_olfct_rcpt"/>
</dbReference>
<dbReference type="PANTHER" id="PTHR21137">
    <property type="entry name" value="ODORANT RECEPTOR"/>
    <property type="match status" value="1"/>
</dbReference>
<evidence type="ECO:0000256" key="3">
    <source>
        <dbReference type="ARBA" id="ARBA00022606"/>
    </source>
</evidence>
<dbReference type="Pfam" id="PF02949">
    <property type="entry name" value="7tm_6"/>
    <property type="match status" value="1"/>
</dbReference>
<dbReference type="KEGG" id="dqu:106744665"/>
<evidence type="ECO:0000256" key="5">
    <source>
        <dbReference type="ARBA" id="ARBA00022725"/>
    </source>
</evidence>
<feature type="transmembrane region" description="Helical" evidence="10">
    <location>
        <begin position="70"/>
        <end position="89"/>
    </location>
</feature>
<keyword evidence="4 10" id="KW-0812">Transmembrane</keyword>
<keyword evidence="3" id="KW-0716">Sensory transduction</keyword>
<proteinExistence type="predicted"/>
<dbReference type="PANTHER" id="PTHR21137:SF35">
    <property type="entry name" value="ODORANT RECEPTOR 19A-RELATED"/>
    <property type="match status" value="1"/>
</dbReference>
<keyword evidence="9" id="KW-0807">Transducer</keyword>
<keyword evidence="2" id="KW-1003">Cell membrane</keyword>